<evidence type="ECO:0000313" key="2">
    <source>
        <dbReference type="EMBL" id="CAB9504317.1"/>
    </source>
</evidence>
<feature type="region of interest" description="Disordered" evidence="1">
    <location>
        <begin position="676"/>
        <end position="708"/>
    </location>
</feature>
<dbReference type="AlphaFoldDB" id="A0A9N8DJJ7"/>
<feature type="compositionally biased region" description="Low complexity" evidence="1">
    <location>
        <begin position="149"/>
        <end position="160"/>
    </location>
</feature>
<protein>
    <submittedName>
        <fullName evidence="2">Uncharacterized protein</fullName>
    </submittedName>
</protein>
<feature type="region of interest" description="Disordered" evidence="1">
    <location>
        <begin position="1"/>
        <end position="51"/>
    </location>
</feature>
<dbReference type="InterPro" id="IPR027417">
    <property type="entry name" value="P-loop_NTPase"/>
</dbReference>
<organism evidence="2 3">
    <name type="scientific">Seminavis robusta</name>
    <dbReference type="NCBI Taxonomy" id="568900"/>
    <lineage>
        <taxon>Eukaryota</taxon>
        <taxon>Sar</taxon>
        <taxon>Stramenopiles</taxon>
        <taxon>Ochrophyta</taxon>
        <taxon>Bacillariophyta</taxon>
        <taxon>Bacillariophyceae</taxon>
        <taxon>Bacillariophycidae</taxon>
        <taxon>Naviculales</taxon>
        <taxon>Naviculaceae</taxon>
        <taxon>Seminavis</taxon>
    </lineage>
</organism>
<name>A0A9N8DJJ7_9STRA</name>
<dbReference type="Proteomes" id="UP001153069">
    <property type="component" value="Unassembled WGS sequence"/>
</dbReference>
<evidence type="ECO:0000313" key="3">
    <source>
        <dbReference type="Proteomes" id="UP001153069"/>
    </source>
</evidence>
<feature type="compositionally biased region" description="Basic and acidic residues" evidence="1">
    <location>
        <begin position="697"/>
        <end position="708"/>
    </location>
</feature>
<reference evidence="2" key="1">
    <citation type="submission" date="2020-06" db="EMBL/GenBank/DDBJ databases">
        <authorList>
            <consortium name="Plant Systems Biology data submission"/>
        </authorList>
    </citation>
    <scope>NUCLEOTIDE SEQUENCE</scope>
    <source>
        <strain evidence="2">D6</strain>
    </source>
</reference>
<dbReference type="PANTHER" id="PTHR16021">
    <property type="entry name" value="MANSC DOMAIN CONTAINING PROTEIN 1"/>
    <property type="match status" value="1"/>
</dbReference>
<sequence length="708" mass="80011">MLPKNTTSTSTTSMLRPLPILSSTSSSSRSHASSTTGTSSTTTTTSTTTSKTKRHWVLGITGCFFVIAATVQLESFQGMLWRGKSGGAKTAERVDELRQQLLRKKMRQMSRTEFFDKYDYPPLNNNNNETDARTLSQVGQWLLEDDTTTEASNNESNSSSKTGRATKSLQNLQKLQRSSTTTTTSTTTRTTAAYLFDPTENDLLYNGTNPEVLEVRKWGCDRRQEAPLIFVHLGKCGGGSIRARLAASAVDYSREKWSNTRNDASYYYPMMEWKHIAAQVMTIKTFNTTTTATRRASQLEILHKGIFVNSGFHNFRPSYPATRPSDKKLNKADKVWKTYEKTLPCNATTPLGQAVACPLTRLGQQVIPSCNTERCNVVYAGHNLLGNELHWLPTPFLQQWWNSTTWARHSHTTDTAISNGKDLWGQRASRWNQPGSACHYEQKHPFHHYKEQYFDCVAPHEHVVDQTAHRVLSQKDSPTTSLIQDWSPVYASLPVLRITMMREPFSWLVSKYFWHDGKLRGADKKWVYLDTCDANNMTDFEHMAQWAAPAALKQINHLCGEECVVRQEAGLLTLDQIETQARHNLQHSFAVVGLLHETQSFYDMITARAAYMDTSLNPHVTGSKHSTAHQDEYERCRKIYQTPAFQRQFLAACPEFGALQRLYHVGAEVNRKQRHEMESCGLLPPKETTTAAASTSNDKRKATTTESS</sequence>
<feature type="compositionally biased region" description="Low complexity" evidence="1">
    <location>
        <begin position="22"/>
        <end position="50"/>
    </location>
</feature>
<comment type="caution">
    <text evidence="2">The sequence shown here is derived from an EMBL/GenBank/DDBJ whole genome shotgun (WGS) entry which is preliminary data.</text>
</comment>
<feature type="compositionally biased region" description="Polar residues" evidence="1">
    <location>
        <begin position="161"/>
        <end position="176"/>
    </location>
</feature>
<dbReference type="EMBL" id="CAICTM010000192">
    <property type="protein sequence ID" value="CAB9504317.1"/>
    <property type="molecule type" value="Genomic_DNA"/>
</dbReference>
<gene>
    <name evidence="2" type="ORF">SEMRO_193_G082570.1</name>
</gene>
<keyword evidence="3" id="KW-1185">Reference proteome</keyword>
<dbReference type="PANTHER" id="PTHR16021:SF13">
    <property type="entry name" value="ETS DOMAIN-CONTAINING PROTEIN-RELATED"/>
    <property type="match status" value="1"/>
</dbReference>
<proteinExistence type="predicted"/>
<feature type="compositionally biased region" description="Polar residues" evidence="1">
    <location>
        <begin position="687"/>
        <end position="696"/>
    </location>
</feature>
<accession>A0A9N8DJJ7</accession>
<dbReference type="Gene3D" id="3.40.50.300">
    <property type="entry name" value="P-loop containing nucleotide triphosphate hydrolases"/>
    <property type="match status" value="1"/>
</dbReference>
<feature type="compositionally biased region" description="Polar residues" evidence="1">
    <location>
        <begin position="1"/>
        <end position="14"/>
    </location>
</feature>
<evidence type="ECO:0000256" key="1">
    <source>
        <dbReference type="SAM" id="MobiDB-lite"/>
    </source>
</evidence>
<feature type="region of interest" description="Disordered" evidence="1">
    <location>
        <begin position="147"/>
        <end position="187"/>
    </location>
</feature>
<dbReference type="InterPro" id="IPR052660">
    <property type="entry name" value="Erythrocyte_Invasion_ImmMod"/>
</dbReference>
<dbReference type="OrthoDB" id="54105at2759"/>
<feature type="compositionally biased region" description="Low complexity" evidence="1">
    <location>
        <begin position="177"/>
        <end position="187"/>
    </location>
</feature>